<reference evidence="3 4" key="1">
    <citation type="submission" date="2024-07" db="EMBL/GenBank/DDBJ databases">
        <title>Section-level genome sequencing and comparative genomics of Aspergillus sections Usti and Cavernicolus.</title>
        <authorList>
            <consortium name="Lawrence Berkeley National Laboratory"/>
            <person name="Nybo J.L."/>
            <person name="Vesth T.C."/>
            <person name="Theobald S."/>
            <person name="Frisvad J.C."/>
            <person name="Larsen T.O."/>
            <person name="Kjaerboelling I."/>
            <person name="Rothschild-Mancinelli K."/>
            <person name="Lyhne E.K."/>
            <person name="Kogle M.E."/>
            <person name="Barry K."/>
            <person name="Clum A."/>
            <person name="Na H."/>
            <person name="Ledsgaard L."/>
            <person name="Lin J."/>
            <person name="Lipzen A."/>
            <person name="Kuo A."/>
            <person name="Riley R."/>
            <person name="Mondo S."/>
            <person name="Labutti K."/>
            <person name="Haridas S."/>
            <person name="Pangalinan J."/>
            <person name="Salamov A.A."/>
            <person name="Simmons B.A."/>
            <person name="Magnuson J.K."/>
            <person name="Chen J."/>
            <person name="Drula E."/>
            <person name="Henrissat B."/>
            <person name="Wiebenga A."/>
            <person name="Lubbers R.J."/>
            <person name="Gomes A.C."/>
            <person name="Makela M.R."/>
            <person name="Stajich J."/>
            <person name="Grigoriev I.V."/>
            <person name="Mortensen U.H."/>
            <person name="De Vries R.P."/>
            <person name="Baker S.E."/>
            <person name="Andersen M.R."/>
        </authorList>
    </citation>
    <scope>NUCLEOTIDE SEQUENCE [LARGE SCALE GENOMIC DNA]</scope>
    <source>
        <strain evidence="3 4">CBS 209.92</strain>
    </source>
</reference>
<feature type="chain" id="PRO_5046306916" description="TNT domain-containing protein" evidence="1">
    <location>
        <begin position="16"/>
        <end position="249"/>
    </location>
</feature>
<feature type="domain" description="TNT" evidence="2">
    <location>
        <begin position="130"/>
        <end position="223"/>
    </location>
</feature>
<dbReference type="PANTHER" id="PTHR42059:SF1">
    <property type="entry name" value="TNT DOMAIN-CONTAINING PROTEIN"/>
    <property type="match status" value="1"/>
</dbReference>
<dbReference type="PANTHER" id="PTHR42059">
    <property type="entry name" value="TNT DOMAIN-CONTAINING PROTEIN"/>
    <property type="match status" value="1"/>
</dbReference>
<dbReference type="InterPro" id="IPR025331">
    <property type="entry name" value="TNT"/>
</dbReference>
<accession>A0ABR4FYA4</accession>
<dbReference type="Pfam" id="PF14021">
    <property type="entry name" value="TNT"/>
    <property type="match status" value="1"/>
</dbReference>
<name>A0ABR4FYA4_9EURO</name>
<gene>
    <name evidence="3" type="ORF">BJX66DRAFT_327238</name>
</gene>
<keyword evidence="4" id="KW-1185">Reference proteome</keyword>
<comment type="caution">
    <text evidence="3">The sequence shown here is derived from an EMBL/GenBank/DDBJ whole genome shotgun (WGS) entry which is preliminary data.</text>
</comment>
<feature type="signal peptide" evidence="1">
    <location>
        <begin position="1"/>
        <end position="15"/>
    </location>
</feature>
<evidence type="ECO:0000313" key="4">
    <source>
        <dbReference type="Proteomes" id="UP001610563"/>
    </source>
</evidence>
<organism evidence="3 4">
    <name type="scientific">Aspergillus keveii</name>
    <dbReference type="NCBI Taxonomy" id="714993"/>
    <lineage>
        <taxon>Eukaryota</taxon>
        <taxon>Fungi</taxon>
        <taxon>Dikarya</taxon>
        <taxon>Ascomycota</taxon>
        <taxon>Pezizomycotina</taxon>
        <taxon>Eurotiomycetes</taxon>
        <taxon>Eurotiomycetidae</taxon>
        <taxon>Eurotiales</taxon>
        <taxon>Aspergillaceae</taxon>
        <taxon>Aspergillus</taxon>
        <taxon>Aspergillus subgen. Nidulantes</taxon>
    </lineage>
</organism>
<keyword evidence="1" id="KW-0732">Signal</keyword>
<evidence type="ECO:0000259" key="2">
    <source>
        <dbReference type="Pfam" id="PF14021"/>
    </source>
</evidence>
<sequence>MYFPIFIIFITTVLAIDPAARVTLRKSGATAEPYFPPIPARCYPDPCKGITFENATAVCGDHRLGPLQLPTYFPLSTELQTYARFGDLCPYEFLAIWSYNVSDPNGTYRYPYADGFKNTTESVPINGNVTLVVGQRLDRFGSEGGNFFSPLGAPYIERALPPLNLFAPENSSFPYNYHAYEVTKEFEVLLGPVTPWFEQPGLGTQIKAYNNVSYLVEKQFLRRLTLAEIDQPEDFAANYLPAPTARVSG</sequence>
<proteinExistence type="predicted"/>
<dbReference type="EMBL" id="JBFTWV010000082">
    <property type="protein sequence ID" value="KAL2788244.1"/>
    <property type="molecule type" value="Genomic_DNA"/>
</dbReference>
<evidence type="ECO:0000256" key="1">
    <source>
        <dbReference type="SAM" id="SignalP"/>
    </source>
</evidence>
<dbReference type="Proteomes" id="UP001610563">
    <property type="component" value="Unassembled WGS sequence"/>
</dbReference>
<protein>
    <recommendedName>
        <fullName evidence="2">TNT domain-containing protein</fullName>
    </recommendedName>
</protein>
<evidence type="ECO:0000313" key="3">
    <source>
        <dbReference type="EMBL" id="KAL2788244.1"/>
    </source>
</evidence>
<dbReference type="InterPro" id="IPR053024">
    <property type="entry name" value="Fungal_surface_NADase"/>
</dbReference>